<sequence>MADERQEQERFVLLLGERLAALASDVGPDVLASALVNYLPVLGPPQASEEARRGMGARGMDSATSRAISKLEAVLSGAARALGRSLKYDEATTGRILDGALSQWLSRQPRVLEQDVLSPLAP</sequence>
<gene>
    <name evidence="1" type="ORF">G4177_28745</name>
</gene>
<accession>A0ABR9PW61</accession>
<protein>
    <recommendedName>
        <fullName evidence="3">DUF2267 domain-containing protein</fullName>
    </recommendedName>
</protein>
<dbReference type="Proteomes" id="UP001516472">
    <property type="component" value="Unassembled WGS sequence"/>
</dbReference>
<keyword evidence="2" id="KW-1185">Reference proteome</keyword>
<reference evidence="1 2" key="1">
    <citation type="submission" date="2020-02" db="EMBL/GenBank/DDBJ databases">
        <authorList>
            <person name="Babadi Z.K."/>
            <person name="Risdian C."/>
            <person name="Ebrahimipour G.H."/>
            <person name="Wink J."/>
        </authorList>
    </citation>
    <scope>NUCLEOTIDE SEQUENCE [LARGE SCALE GENOMIC DNA]</scope>
    <source>
        <strain evidence="1 2">ZKHCc1 1396</strain>
    </source>
</reference>
<evidence type="ECO:0000313" key="2">
    <source>
        <dbReference type="Proteomes" id="UP001516472"/>
    </source>
</evidence>
<evidence type="ECO:0008006" key="3">
    <source>
        <dbReference type="Google" id="ProtNLM"/>
    </source>
</evidence>
<name>A0ABR9PW61_9BACT</name>
<comment type="caution">
    <text evidence="1">The sequence shown here is derived from an EMBL/GenBank/DDBJ whole genome shotgun (WGS) entry which is preliminary data.</text>
</comment>
<proteinExistence type="predicted"/>
<organism evidence="1 2">
    <name type="scientific">Corallococcus soli</name>
    <dbReference type="NCBI Taxonomy" id="2710757"/>
    <lineage>
        <taxon>Bacteria</taxon>
        <taxon>Pseudomonadati</taxon>
        <taxon>Myxococcota</taxon>
        <taxon>Myxococcia</taxon>
        <taxon>Myxococcales</taxon>
        <taxon>Cystobacterineae</taxon>
        <taxon>Myxococcaceae</taxon>
        <taxon>Corallococcus</taxon>
    </lineage>
</organism>
<dbReference type="EMBL" id="JAAIYO010000011">
    <property type="protein sequence ID" value="MBE4752158.1"/>
    <property type="molecule type" value="Genomic_DNA"/>
</dbReference>
<dbReference type="RefSeq" id="WP_193429356.1">
    <property type="nucleotide sequence ID" value="NZ_CBCSIP010000044.1"/>
</dbReference>
<evidence type="ECO:0000313" key="1">
    <source>
        <dbReference type="EMBL" id="MBE4752158.1"/>
    </source>
</evidence>